<dbReference type="Pfam" id="PF13540">
    <property type="entry name" value="RCC1_2"/>
    <property type="match status" value="5"/>
</dbReference>
<dbReference type="AlphaFoldDB" id="A0A4Y6PY76"/>
<dbReference type="InterPro" id="IPR000408">
    <property type="entry name" value="Reg_chr_condens"/>
</dbReference>
<dbReference type="Gene3D" id="2.130.10.30">
    <property type="entry name" value="Regulator of chromosome condensation 1/beta-lactamase-inhibitor protein II"/>
    <property type="match status" value="2"/>
</dbReference>
<keyword evidence="2" id="KW-1185">Reference proteome</keyword>
<evidence type="ECO:0000313" key="1">
    <source>
        <dbReference type="EMBL" id="QDG52957.1"/>
    </source>
</evidence>
<gene>
    <name evidence="1" type="ORF">FIV42_20075</name>
</gene>
<protein>
    <recommendedName>
        <fullName evidence="3">Chromosome condensation regulator RCC1</fullName>
    </recommendedName>
</protein>
<sequence>MTNLGSATFVAEPGAIDGGGSTMCAIASDGNVYCWGGNGELLGSPQAVVDEPTPIANPTGQRLVQVSVGQHHACAVSDSGDAYCWGDHTYGQLGSFGATEDVAELQAVATQSLDPGEVFVEVACGDRHTCASTSQNRVFCWGDNSNDQLAVPDVASTTSVPRVIDSPVWGRTATLTQLDASMKASCAVVDATPVSTHTIYCWGRNTSGKLGALDPGHVLTEPLEVEPAANAANVEFRRVSTNFNHTCAVADDGQIYCWGRKEHKLGTVFPSISGSDIPHPDRPIDGGRQYLDVAVGTNHSCGVSVANEVFCWGHNENYRLGVSGPDTPTPQQVVFPSR</sequence>
<evidence type="ECO:0000313" key="2">
    <source>
        <dbReference type="Proteomes" id="UP000315995"/>
    </source>
</evidence>
<dbReference type="PANTHER" id="PTHR45982">
    <property type="entry name" value="REGULATOR OF CHROMOSOME CONDENSATION"/>
    <property type="match status" value="1"/>
</dbReference>
<dbReference type="InterPro" id="IPR009091">
    <property type="entry name" value="RCC1/BLIP-II"/>
</dbReference>
<name>A0A4Y6PY76_PERCE</name>
<dbReference type="GO" id="GO:0005737">
    <property type="term" value="C:cytoplasm"/>
    <property type="evidence" value="ECO:0007669"/>
    <property type="project" value="TreeGrafter"/>
</dbReference>
<accession>A0A4Y6PY76</accession>
<dbReference type="SUPFAM" id="SSF50985">
    <property type="entry name" value="RCC1/BLIP-II"/>
    <property type="match status" value="1"/>
</dbReference>
<dbReference type="OrthoDB" id="9758365at2"/>
<dbReference type="GO" id="GO:0005085">
    <property type="term" value="F:guanyl-nucleotide exchange factor activity"/>
    <property type="evidence" value="ECO:0007669"/>
    <property type="project" value="TreeGrafter"/>
</dbReference>
<accession>A0A5B8YEW9</accession>
<proteinExistence type="predicted"/>
<dbReference type="Proteomes" id="UP000315995">
    <property type="component" value="Chromosome"/>
</dbReference>
<dbReference type="PROSITE" id="PS50012">
    <property type="entry name" value="RCC1_3"/>
    <property type="match status" value="3"/>
</dbReference>
<dbReference type="InterPro" id="IPR051553">
    <property type="entry name" value="Ran_GTPase-activating"/>
</dbReference>
<dbReference type="PANTHER" id="PTHR45982:SF1">
    <property type="entry name" value="REGULATOR OF CHROMOSOME CONDENSATION"/>
    <property type="match status" value="1"/>
</dbReference>
<evidence type="ECO:0008006" key="3">
    <source>
        <dbReference type="Google" id="ProtNLM"/>
    </source>
</evidence>
<reference evidence="1 2" key="1">
    <citation type="submission" date="2019-06" db="EMBL/GenBank/DDBJ databases">
        <title>Persicimonas caeni gen. nov., sp. nov., a predatory bacterium isolated from solar saltern.</title>
        <authorList>
            <person name="Wang S."/>
        </authorList>
    </citation>
    <scope>NUCLEOTIDE SEQUENCE [LARGE SCALE GENOMIC DNA]</scope>
    <source>
        <strain evidence="1 2">YN101</strain>
    </source>
</reference>
<organism evidence="1 2">
    <name type="scientific">Persicimonas caeni</name>
    <dbReference type="NCBI Taxonomy" id="2292766"/>
    <lineage>
        <taxon>Bacteria</taxon>
        <taxon>Deltaproteobacteria</taxon>
        <taxon>Bradymonadales</taxon>
        <taxon>Bradymonadaceae</taxon>
        <taxon>Persicimonas</taxon>
    </lineage>
</organism>
<dbReference type="EMBL" id="CP041186">
    <property type="protein sequence ID" value="QDG52957.1"/>
    <property type="molecule type" value="Genomic_DNA"/>
</dbReference>